<name>A0ABR4CNT8_9HELO</name>
<feature type="compositionally biased region" description="Low complexity" evidence="1">
    <location>
        <begin position="311"/>
        <end position="325"/>
    </location>
</feature>
<evidence type="ECO:0000313" key="4">
    <source>
        <dbReference type="EMBL" id="KAL2071485.1"/>
    </source>
</evidence>
<evidence type="ECO:0000256" key="2">
    <source>
        <dbReference type="SAM" id="Phobius"/>
    </source>
</evidence>
<reference evidence="4 5" key="1">
    <citation type="journal article" date="2024" name="Commun. Biol.">
        <title>Comparative genomic analysis of thermophilic fungi reveals convergent evolutionary adaptations and gene losses.</title>
        <authorList>
            <person name="Steindorff A.S."/>
            <person name="Aguilar-Pontes M.V."/>
            <person name="Robinson A.J."/>
            <person name="Andreopoulos B."/>
            <person name="LaButti K."/>
            <person name="Kuo A."/>
            <person name="Mondo S."/>
            <person name="Riley R."/>
            <person name="Otillar R."/>
            <person name="Haridas S."/>
            <person name="Lipzen A."/>
            <person name="Grimwood J."/>
            <person name="Schmutz J."/>
            <person name="Clum A."/>
            <person name="Reid I.D."/>
            <person name="Moisan M.C."/>
            <person name="Butler G."/>
            <person name="Nguyen T.T.M."/>
            <person name="Dewar K."/>
            <person name="Conant G."/>
            <person name="Drula E."/>
            <person name="Henrissat B."/>
            <person name="Hansel C."/>
            <person name="Singer S."/>
            <person name="Hutchinson M.I."/>
            <person name="de Vries R.P."/>
            <person name="Natvig D.O."/>
            <person name="Powell A.J."/>
            <person name="Tsang A."/>
            <person name="Grigoriev I.V."/>
        </authorList>
    </citation>
    <scope>NUCLEOTIDE SEQUENCE [LARGE SCALE GENOMIC DNA]</scope>
    <source>
        <strain evidence="4 5">CBS 494.80</strain>
    </source>
</reference>
<feature type="signal peptide" evidence="3">
    <location>
        <begin position="1"/>
        <end position="20"/>
    </location>
</feature>
<dbReference type="Proteomes" id="UP001595075">
    <property type="component" value="Unassembled WGS sequence"/>
</dbReference>
<evidence type="ECO:0000256" key="1">
    <source>
        <dbReference type="SAM" id="MobiDB-lite"/>
    </source>
</evidence>
<feature type="region of interest" description="Disordered" evidence="1">
    <location>
        <begin position="269"/>
        <end position="369"/>
    </location>
</feature>
<protein>
    <submittedName>
        <fullName evidence="4">Uncharacterized protein</fullName>
    </submittedName>
</protein>
<feature type="transmembrane region" description="Helical" evidence="2">
    <location>
        <begin position="237"/>
        <end position="259"/>
    </location>
</feature>
<comment type="caution">
    <text evidence="4">The sequence shown here is derived from an EMBL/GenBank/DDBJ whole genome shotgun (WGS) entry which is preliminary data.</text>
</comment>
<accession>A0ABR4CNT8</accession>
<gene>
    <name evidence="4" type="ORF">VTL71DRAFT_12720</name>
</gene>
<feature type="compositionally biased region" description="Polar residues" evidence="1">
    <location>
        <begin position="269"/>
        <end position="279"/>
    </location>
</feature>
<keyword evidence="3" id="KW-0732">Signal</keyword>
<proteinExistence type="predicted"/>
<keyword evidence="5" id="KW-1185">Reference proteome</keyword>
<evidence type="ECO:0000313" key="5">
    <source>
        <dbReference type="Proteomes" id="UP001595075"/>
    </source>
</evidence>
<organism evidence="4 5">
    <name type="scientific">Oculimacula yallundae</name>
    <dbReference type="NCBI Taxonomy" id="86028"/>
    <lineage>
        <taxon>Eukaryota</taxon>
        <taxon>Fungi</taxon>
        <taxon>Dikarya</taxon>
        <taxon>Ascomycota</taxon>
        <taxon>Pezizomycotina</taxon>
        <taxon>Leotiomycetes</taxon>
        <taxon>Helotiales</taxon>
        <taxon>Ploettnerulaceae</taxon>
        <taxon>Oculimacula</taxon>
    </lineage>
</organism>
<keyword evidence="2" id="KW-0812">Transmembrane</keyword>
<sequence>MASLRLVTAIAFVLFHEAMAQYAGMEMPAGLSPRYYLGGIAERQSGVCKDSSKEHVCLDVNNPSHCCSNEKFCMVDTAFKPICCPLGSNCGITVCDSAHYICASTITNSGTATVTASCCPRSCTTARQFKCDASYGGGCCGYGSACASGNQCISTATASPSPLVAIIPPGCTTSQIACPTSIGGGCCNVGLGCTVVDNTNYCAASTGMATRTGANGILATAVAQSQSSSGLSTGAKAGIGGGIAAGVCVVIGLLLWFCLARRRVYRSEQSVTASGTEMSHGSEAGMKRPSHGRQASDYFGPAASAGPFTDGTSSRSPGGSRGVPTNPQSPFDITTPVEIDSRDHSNVTSPGLFDYSKSPGTTYHPVELP</sequence>
<feature type="chain" id="PRO_5046303100" evidence="3">
    <location>
        <begin position="21"/>
        <end position="369"/>
    </location>
</feature>
<keyword evidence="2" id="KW-0472">Membrane</keyword>
<keyword evidence="2" id="KW-1133">Transmembrane helix</keyword>
<evidence type="ECO:0000256" key="3">
    <source>
        <dbReference type="SAM" id="SignalP"/>
    </source>
</evidence>
<dbReference type="EMBL" id="JAZHXI010000005">
    <property type="protein sequence ID" value="KAL2071485.1"/>
    <property type="molecule type" value="Genomic_DNA"/>
</dbReference>